<evidence type="ECO:0000313" key="2">
    <source>
        <dbReference type="EMBL" id="MDI3388072.1"/>
    </source>
</evidence>
<sequence>MLDRHQRRDPAGRADRPERGGGGRFRRTG</sequence>
<feature type="compositionally biased region" description="Basic and acidic residues" evidence="1">
    <location>
        <begin position="1"/>
        <end position="21"/>
    </location>
</feature>
<evidence type="ECO:0000313" key="3">
    <source>
        <dbReference type="Proteomes" id="UP001224661"/>
    </source>
</evidence>
<proteinExistence type="predicted"/>
<dbReference type="Proteomes" id="UP001224661">
    <property type="component" value="Unassembled WGS sequence"/>
</dbReference>
<dbReference type="EMBL" id="JASCIR010000014">
    <property type="protein sequence ID" value="MDI3388072.1"/>
    <property type="molecule type" value="Genomic_DNA"/>
</dbReference>
<comment type="caution">
    <text evidence="2">The sequence shown here is derived from an EMBL/GenBank/DDBJ whole genome shotgun (WGS) entry which is preliminary data.</text>
</comment>
<keyword evidence="3" id="KW-1185">Reference proteome</keyword>
<gene>
    <name evidence="2" type="ORF">QIS99_17960</name>
</gene>
<name>A0ABT6RUI6_9ACTN</name>
<feature type="region of interest" description="Disordered" evidence="1">
    <location>
        <begin position="1"/>
        <end position="29"/>
    </location>
</feature>
<reference evidence="2 3" key="1">
    <citation type="submission" date="2023-05" db="EMBL/GenBank/DDBJ databases">
        <title>Draft genome sequence of Streptomyces sp. B-S-A8 isolated from a cave soil in Thailand.</title>
        <authorList>
            <person name="Chamroensaksri N."/>
            <person name="Muangham S."/>
        </authorList>
    </citation>
    <scope>NUCLEOTIDE SEQUENCE [LARGE SCALE GENOMIC DNA]</scope>
    <source>
        <strain evidence="2 3">B-S-A8</strain>
    </source>
</reference>
<evidence type="ECO:0000256" key="1">
    <source>
        <dbReference type="SAM" id="MobiDB-lite"/>
    </source>
</evidence>
<accession>A0ABT6RUI6</accession>
<organism evidence="2 3">
    <name type="scientific">Streptomyces solicavernae</name>
    <dbReference type="NCBI Taxonomy" id="3043614"/>
    <lineage>
        <taxon>Bacteria</taxon>
        <taxon>Bacillati</taxon>
        <taxon>Actinomycetota</taxon>
        <taxon>Actinomycetes</taxon>
        <taxon>Kitasatosporales</taxon>
        <taxon>Streptomycetaceae</taxon>
        <taxon>Streptomyces</taxon>
    </lineage>
</organism>
<protein>
    <submittedName>
        <fullName evidence="2">Uncharacterized protein</fullName>
    </submittedName>
</protein>